<dbReference type="PANTHER" id="PTHR31528:SF3">
    <property type="entry name" value="THIAMINE BIOSYNTHESIS PROTEIN HI_0357-RELATED"/>
    <property type="match status" value="1"/>
</dbReference>
<keyword evidence="1" id="KW-0732">Signal</keyword>
<gene>
    <name evidence="3" type="ORF">ACFQPS_03880</name>
</gene>
<name>A0ABW2KS49_9PROT</name>
<keyword evidence="4" id="KW-1185">Reference proteome</keyword>
<dbReference type="EMBL" id="JBHTCM010000004">
    <property type="protein sequence ID" value="MFC7332289.1"/>
    <property type="molecule type" value="Genomic_DNA"/>
</dbReference>
<accession>A0ABW2KS49</accession>
<comment type="caution">
    <text evidence="3">The sequence shown here is derived from an EMBL/GenBank/DDBJ whole genome shotgun (WGS) entry which is preliminary data.</text>
</comment>
<protein>
    <submittedName>
        <fullName evidence="3">ABC transporter substrate-binding protein</fullName>
    </submittedName>
</protein>
<evidence type="ECO:0000313" key="4">
    <source>
        <dbReference type="Proteomes" id="UP001596456"/>
    </source>
</evidence>
<dbReference type="SUPFAM" id="SSF53850">
    <property type="entry name" value="Periplasmic binding protein-like II"/>
    <property type="match status" value="1"/>
</dbReference>
<evidence type="ECO:0000313" key="3">
    <source>
        <dbReference type="EMBL" id="MFC7332289.1"/>
    </source>
</evidence>
<dbReference type="PANTHER" id="PTHR31528">
    <property type="entry name" value="4-AMINO-5-HYDROXYMETHYL-2-METHYLPYRIMIDINE PHOSPHATE SYNTHASE THI11-RELATED"/>
    <property type="match status" value="1"/>
</dbReference>
<dbReference type="Proteomes" id="UP001596456">
    <property type="component" value="Unassembled WGS sequence"/>
</dbReference>
<dbReference type="Gene3D" id="3.40.190.10">
    <property type="entry name" value="Periplasmic binding protein-like II"/>
    <property type="match status" value="2"/>
</dbReference>
<feature type="signal peptide" evidence="1">
    <location>
        <begin position="1"/>
        <end position="31"/>
    </location>
</feature>
<evidence type="ECO:0000259" key="2">
    <source>
        <dbReference type="Pfam" id="PF09084"/>
    </source>
</evidence>
<feature type="chain" id="PRO_5045457586" evidence="1">
    <location>
        <begin position="32"/>
        <end position="339"/>
    </location>
</feature>
<evidence type="ECO:0000256" key="1">
    <source>
        <dbReference type="SAM" id="SignalP"/>
    </source>
</evidence>
<sequence length="339" mass="37304">MRFGPGLRLFRPGRFLACILALVALCGPVRAAETLTFMTDWVAQAEHGGFYQALATGIYARHGLEVKLRPGGPGMDSQRLLAAGAIDAAMGSSGFFPLNMVQAGAPVVAVAALFQKDPTILMTHPRDDVRTLADMKGKPIHIGDPSVNTIWRWLKSRYGFEDRQIRKYTFNIAPFLVDPTAIQQGYLTSEPFTAAKAGVTPRVFLLADNGFLSYSAMIMVRRELLERKPEVVQAFVDASIEGWYSYLNGDPAPANALIKRDNPEMDDDTIAYARARMLDYGIVDSGDAATLGVGAMTEARWEAFTAEMKRLGLYPADLDWRQGVDLRFVNKGHGRGERP</sequence>
<proteinExistence type="predicted"/>
<organism evidence="3 4">
    <name type="scientific">Rhodocista pekingensis</name>
    <dbReference type="NCBI Taxonomy" id="201185"/>
    <lineage>
        <taxon>Bacteria</taxon>
        <taxon>Pseudomonadati</taxon>
        <taxon>Pseudomonadota</taxon>
        <taxon>Alphaproteobacteria</taxon>
        <taxon>Rhodospirillales</taxon>
        <taxon>Azospirillaceae</taxon>
        <taxon>Rhodocista</taxon>
    </lineage>
</organism>
<feature type="domain" description="SsuA/THI5-like" evidence="2">
    <location>
        <begin position="45"/>
        <end position="246"/>
    </location>
</feature>
<dbReference type="InterPro" id="IPR027939">
    <property type="entry name" value="NMT1/THI5"/>
</dbReference>
<dbReference type="RefSeq" id="WP_377356581.1">
    <property type="nucleotide sequence ID" value="NZ_JBHTCM010000004.1"/>
</dbReference>
<dbReference type="Pfam" id="PF09084">
    <property type="entry name" value="NMT1"/>
    <property type="match status" value="1"/>
</dbReference>
<dbReference type="InterPro" id="IPR015168">
    <property type="entry name" value="SsuA/THI5"/>
</dbReference>
<reference evidence="4" key="1">
    <citation type="journal article" date="2019" name="Int. J. Syst. Evol. Microbiol.">
        <title>The Global Catalogue of Microorganisms (GCM) 10K type strain sequencing project: providing services to taxonomists for standard genome sequencing and annotation.</title>
        <authorList>
            <consortium name="The Broad Institute Genomics Platform"/>
            <consortium name="The Broad Institute Genome Sequencing Center for Infectious Disease"/>
            <person name="Wu L."/>
            <person name="Ma J."/>
        </authorList>
    </citation>
    <scope>NUCLEOTIDE SEQUENCE [LARGE SCALE GENOMIC DNA]</scope>
    <source>
        <strain evidence="4">CGMCC 1.16275</strain>
    </source>
</reference>